<evidence type="ECO:0000313" key="2">
    <source>
        <dbReference type="Proteomes" id="UP000050901"/>
    </source>
</evidence>
<protein>
    <submittedName>
        <fullName evidence="1">Uncharacterized protein</fullName>
    </submittedName>
</protein>
<reference evidence="1 2" key="1">
    <citation type="journal article" date="2015" name="Genome Announc.">
        <title>Expanding the biotechnology potential of lactobacilli through comparative genomics of 213 strains and associated genera.</title>
        <authorList>
            <person name="Sun Z."/>
            <person name="Harris H.M."/>
            <person name="McCann A."/>
            <person name="Guo C."/>
            <person name="Argimon S."/>
            <person name="Zhang W."/>
            <person name="Yang X."/>
            <person name="Jeffery I.B."/>
            <person name="Cooney J.C."/>
            <person name="Kagawa T.F."/>
            <person name="Liu W."/>
            <person name="Song Y."/>
            <person name="Salvetti E."/>
            <person name="Wrobel A."/>
            <person name="Rasinkangas P."/>
            <person name="Parkhill J."/>
            <person name="Rea M.C."/>
            <person name="O'Sullivan O."/>
            <person name="Ritari J."/>
            <person name="Douillard F.P."/>
            <person name="Paul Ross R."/>
            <person name="Yang R."/>
            <person name="Briner A.E."/>
            <person name="Felis G.E."/>
            <person name="de Vos W.M."/>
            <person name="Barrangou R."/>
            <person name="Klaenhammer T.R."/>
            <person name="Caufield P.W."/>
            <person name="Cui Y."/>
            <person name="Zhang H."/>
            <person name="O'Toole P.W."/>
        </authorList>
    </citation>
    <scope>NUCLEOTIDE SEQUENCE [LARGE SCALE GENOMIC DNA]</scope>
    <source>
        <strain evidence="1 2">DSM 13345</strain>
    </source>
</reference>
<organism evidence="1 2">
    <name type="scientific">Limosilactobacillus mucosae DSM 13345</name>
    <dbReference type="NCBI Taxonomy" id="1423771"/>
    <lineage>
        <taxon>Bacteria</taxon>
        <taxon>Bacillati</taxon>
        <taxon>Bacillota</taxon>
        <taxon>Bacilli</taxon>
        <taxon>Lactobacillales</taxon>
        <taxon>Lactobacillaceae</taxon>
        <taxon>Limosilactobacillus</taxon>
    </lineage>
</organism>
<dbReference type="AlphaFoldDB" id="A0A0R1PAB9"/>
<dbReference type="EMBL" id="AZEQ01000013">
    <property type="protein sequence ID" value="KRL25256.1"/>
    <property type="molecule type" value="Genomic_DNA"/>
</dbReference>
<dbReference type="PATRIC" id="fig|1423771.3.peg.530"/>
<dbReference type="Proteomes" id="UP000050901">
    <property type="component" value="Unassembled WGS sequence"/>
</dbReference>
<comment type="caution">
    <text evidence="1">The sequence shown here is derived from an EMBL/GenBank/DDBJ whole genome shotgun (WGS) entry which is preliminary data.</text>
</comment>
<proteinExistence type="predicted"/>
<evidence type="ECO:0000313" key="1">
    <source>
        <dbReference type="EMBL" id="KRL25256.1"/>
    </source>
</evidence>
<accession>A0A0R1PAB9</accession>
<sequence>MMRTVQQMVVCQQLTVHETVGCFYLGVIFMESDISDIKKPSCRNTILQIKNTGGWLWKTQQNE</sequence>
<gene>
    <name evidence="1" type="ORF">FC47_GL000521</name>
</gene>
<name>A0A0R1PAB9_LIMMU</name>